<dbReference type="Proteomes" id="UP000193285">
    <property type="component" value="Unassembled WGS sequence"/>
</dbReference>
<dbReference type="PROSITE" id="PS50043">
    <property type="entry name" value="HTH_LUXR_2"/>
    <property type="match status" value="1"/>
</dbReference>
<dbReference type="SUPFAM" id="SSF52540">
    <property type="entry name" value="P-loop containing nucleoside triphosphate hydrolases"/>
    <property type="match status" value="1"/>
</dbReference>
<dbReference type="PANTHER" id="PTHR16305:SF35">
    <property type="entry name" value="TRANSCRIPTIONAL ACTIVATOR DOMAIN"/>
    <property type="match status" value="1"/>
</dbReference>
<dbReference type="InterPro" id="IPR000792">
    <property type="entry name" value="Tscrpt_reg_LuxR_C"/>
</dbReference>
<dbReference type="PRINTS" id="PR00038">
    <property type="entry name" value="HTHLUXR"/>
</dbReference>
<evidence type="ECO:0000256" key="1">
    <source>
        <dbReference type="ARBA" id="ARBA00022741"/>
    </source>
</evidence>
<dbReference type="GO" id="GO:0006355">
    <property type="term" value="P:regulation of DNA-templated transcription"/>
    <property type="evidence" value="ECO:0007669"/>
    <property type="project" value="InterPro"/>
</dbReference>
<dbReference type="OrthoDB" id="4017436at2"/>
<dbReference type="Gene3D" id="1.10.10.10">
    <property type="entry name" value="Winged helix-like DNA-binding domain superfamily/Winged helix DNA-binding domain"/>
    <property type="match status" value="1"/>
</dbReference>
<dbReference type="AlphaFoldDB" id="A0A1X2AKD3"/>
<gene>
    <name evidence="4" type="ORF">AWB90_04740</name>
</gene>
<dbReference type="GO" id="GO:0003677">
    <property type="term" value="F:DNA binding"/>
    <property type="evidence" value="ECO:0007669"/>
    <property type="project" value="InterPro"/>
</dbReference>
<dbReference type="SMART" id="SM00421">
    <property type="entry name" value="HTH_LUXR"/>
    <property type="match status" value="1"/>
</dbReference>
<protein>
    <submittedName>
        <fullName evidence="4">LuxR family transcriptional regulator</fullName>
    </submittedName>
</protein>
<feature type="domain" description="HTH luxR-type" evidence="3">
    <location>
        <begin position="802"/>
        <end position="867"/>
    </location>
</feature>
<reference evidence="4 5" key="1">
    <citation type="journal article" date="2015" name="Emerg. Microbes Infect.">
        <title>Characterization of 17 strains belonging to the Mycobacterium simiae complex and description of Mycobacterium paraense sp. nov.</title>
        <authorList>
            <person name="Fusco da Costa A.R."/>
            <person name="Fedrizzi T."/>
            <person name="Lopes M.L."/>
            <person name="Pecorari M."/>
            <person name="Oliveira da Costa W.L."/>
            <person name="Giacobazzi E."/>
            <person name="da Costa Bahia J.R."/>
            <person name="De Sanctis V."/>
            <person name="Batista Lima K.V."/>
            <person name="Bertorelli R."/>
            <person name="Grottola A."/>
            <person name="Fabio A."/>
            <person name="Mariottini A."/>
            <person name="Ferretti P."/>
            <person name="Di Leva F."/>
            <person name="Fregni Serpini G."/>
            <person name="Tagliazucchi S."/>
            <person name="Rumpianesi F."/>
            <person name="Jousson O."/>
            <person name="Segata N."/>
            <person name="Tortoli E."/>
        </authorList>
    </citation>
    <scope>NUCLEOTIDE SEQUENCE [LARGE SCALE GENOMIC DNA]</scope>
    <source>
        <strain evidence="4 5">IEC33</strain>
    </source>
</reference>
<sequence length="873" mass="92604">MGGPAERLLEREAVLTELAALARGVRRGAGRVALLRGEAGIGKTAVITGFTAGLERTVSVLWGGCDPLAAPRPLGPLLDALTGLGPAAAGALGDAIDAGDTAALYRRLLAVLRDGRRWVWIIEDAHWADGATLDLLRFLARRIGSLPLLLVVSYRDDELDAHHPLAVALGDVATCAAVTRIGLDPLSNAAVAALAAGSGLNADQLHALTGGNPFFVTEVLAAGADAMGRNTLPRSVAEAVWGRLARLSTGARATAQAVAICGPRADAALVRRLCPAAGAGLTECLNAGMLLAEGESVRFRHELARRATLDRIDDYQRKALHSRALRALTEPPIDPNTLASLAFHAEEAGDHDASMHYGLGAAQRAAGLGAHREAADLYALVLRHAGNAPAEQRVAWIEQHARASYLGGHVQACVRSYRDAIALRHQLDDPLGEGDDLHRLSHVLSRLSQARKAGQASLRLLEHCGPTPQLAASLAHLAELSMLAYDPACSEYASRASALGTQLGLPAIVLKANYYAALNGLVHTGVGFDEVEAVWREAMGGPEFAELAGLMGMGLCWQSAQLYELDRAEGYIAETTAFCAAHDLATFEPLALSAATLVALHRGDWDRAAAYAEDVLSRPAMTPLHRFLPLTTLGLIHARCGRRPALPLLDEALTTAEPDDFFRLGPLWPARAEAAWLRGDDDGARAEARDGLASAPEHAHPLLVGSLHRWLRLAGGEPDGHEKLSAPFQLEACGDWQGAAAEWTRRGCPYEAAIAHLGGDIPAVEAALATFRGLGATAAARRARQRLTQLRGPTRRTRRTDLHADPDGLSRREREVLTLIAAGHSDADIATKLSLSRKTVGHHVESILTKLGADNRTQAAAHARERQITASRG</sequence>
<dbReference type="InterPro" id="IPR027417">
    <property type="entry name" value="P-loop_NTPase"/>
</dbReference>
<evidence type="ECO:0000256" key="2">
    <source>
        <dbReference type="ARBA" id="ARBA00022840"/>
    </source>
</evidence>
<organism evidence="4 5">
    <name type="scientific">Mycobacterium paraense</name>
    <dbReference type="NCBI Taxonomy" id="767916"/>
    <lineage>
        <taxon>Bacteria</taxon>
        <taxon>Bacillati</taxon>
        <taxon>Actinomycetota</taxon>
        <taxon>Actinomycetes</taxon>
        <taxon>Mycobacteriales</taxon>
        <taxon>Mycobacteriaceae</taxon>
        <taxon>Mycobacterium</taxon>
        <taxon>Mycobacterium simiae complex</taxon>
    </lineage>
</organism>
<comment type="caution">
    <text evidence="4">The sequence shown here is derived from an EMBL/GenBank/DDBJ whole genome shotgun (WGS) entry which is preliminary data.</text>
</comment>
<name>A0A1X2AKD3_9MYCO</name>
<dbReference type="Pfam" id="PF13191">
    <property type="entry name" value="AAA_16"/>
    <property type="match status" value="1"/>
</dbReference>
<dbReference type="SUPFAM" id="SSF46894">
    <property type="entry name" value="C-terminal effector domain of the bipartite response regulators"/>
    <property type="match status" value="1"/>
</dbReference>
<dbReference type="InterPro" id="IPR041664">
    <property type="entry name" value="AAA_16"/>
</dbReference>
<keyword evidence="1" id="KW-0547">Nucleotide-binding</keyword>
<evidence type="ECO:0000313" key="5">
    <source>
        <dbReference type="Proteomes" id="UP000193285"/>
    </source>
</evidence>
<accession>A0A1X2AKD3</accession>
<dbReference type="InterPro" id="IPR016032">
    <property type="entry name" value="Sig_transdc_resp-reg_C-effctor"/>
</dbReference>
<dbReference type="GO" id="GO:0004016">
    <property type="term" value="F:adenylate cyclase activity"/>
    <property type="evidence" value="ECO:0007669"/>
    <property type="project" value="TreeGrafter"/>
</dbReference>
<keyword evidence="2" id="KW-0067">ATP-binding</keyword>
<dbReference type="CDD" id="cd06170">
    <property type="entry name" value="LuxR_C_like"/>
    <property type="match status" value="1"/>
</dbReference>
<dbReference type="Pfam" id="PF00196">
    <property type="entry name" value="GerE"/>
    <property type="match status" value="1"/>
</dbReference>
<dbReference type="PANTHER" id="PTHR16305">
    <property type="entry name" value="TESTICULAR SOLUBLE ADENYLYL CYCLASE"/>
    <property type="match status" value="1"/>
</dbReference>
<dbReference type="EMBL" id="LQPN01000018">
    <property type="protein sequence ID" value="ORW51820.1"/>
    <property type="molecule type" value="Genomic_DNA"/>
</dbReference>
<dbReference type="STRING" id="767916.AWB91_26860"/>
<evidence type="ECO:0000259" key="3">
    <source>
        <dbReference type="PROSITE" id="PS50043"/>
    </source>
</evidence>
<dbReference type="GO" id="GO:0005524">
    <property type="term" value="F:ATP binding"/>
    <property type="evidence" value="ECO:0007669"/>
    <property type="project" value="UniProtKB-KW"/>
</dbReference>
<evidence type="ECO:0000313" key="4">
    <source>
        <dbReference type="EMBL" id="ORW51820.1"/>
    </source>
</evidence>
<proteinExistence type="predicted"/>
<dbReference type="InterPro" id="IPR036388">
    <property type="entry name" value="WH-like_DNA-bd_sf"/>
</dbReference>
<dbReference type="GO" id="GO:0005737">
    <property type="term" value="C:cytoplasm"/>
    <property type="evidence" value="ECO:0007669"/>
    <property type="project" value="TreeGrafter"/>
</dbReference>